<feature type="transmembrane region" description="Helical" evidence="11">
    <location>
        <begin position="159"/>
        <end position="183"/>
    </location>
</feature>
<evidence type="ECO:0000256" key="3">
    <source>
        <dbReference type="ARBA" id="ARBA00012438"/>
    </source>
</evidence>
<comment type="subcellular location">
    <subcellularLocation>
        <location evidence="2">Membrane</location>
        <topology evidence="2">Multi-pass membrane protein</topology>
    </subcellularLocation>
</comment>
<accession>A0ABR6TLU2</accession>
<evidence type="ECO:0000259" key="13">
    <source>
        <dbReference type="PROSITE" id="PS50885"/>
    </source>
</evidence>
<dbReference type="PANTHER" id="PTHR45528:SF8">
    <property type="entry name" value="HISTIDINE KINASE"/>
    <property type="match status" value="1"/>
</dbReference>
<dbReference type="Gene3D" id="3.30.565.10">
    <property type="entry name" value="Histidine kinase-like ATPase, C-terminal domain"/>
    <property type="match status" value="1"/>
</dbReference>
<keyword evidence="8 11" id="KW-1133">Transmembrane helix</keyword>
<dbReference type="SMART" id="SM00387">
    <property type="entry name" value="HATPase_c"/>
    <property type="match status" value="1"/>
</dbReference>
<dbReference type="SUPFAM" id="SSF47384">
    <property type="entry name" value="Homodimeric domain of signal transducing histidine kinase"/>
    <property type="match status" value="1"/>
</dbReference>
<organism evidence="14 15">
    <name type="scientific">Peptostreptococcus canis</name>
    <dbReference type="NCBI Taxonomy" id="1159213"/>
    <lineage>
        <taxon>Bacteria</taxon>
        <taxon>Bacillati</taxon>
        <taxon>Bacillota</taxon>
        <taxon>Clostridia</taxon>
        <taxon>Peptostreptococcales</taxon>
        <taxon>Peptostreptococcaceae</taxon>
        <taxon>Peptostreptococcus</taxon>
    </lineage>
</organism>
<keyword evidence="15" id="KW-1185">Reference proteome</keyword>
<dbReference type="SMART" id="SM00388">
    <property type="entry name" value="HisKA"/>
    <property type="match status" value="1"/>
</dbReference>
<dbReference type="EMBL" id="JABGBW010000004">
    <property type="protein sequence ID" value="MBC2576280.1"/>
    <property type="molecule type" value="Genomic_DNA"/>
</dbReference>
<evidence type="ECO:0000256" key="4">
    <source>
        <dbReference type="ARBA" id="ARBA00022553"/>
    </source>
</evidence>
<keyword evidence="6 11" id="KW-0812">Transmembrane</keyword>
<name>A0ABR6TLU2_9FIRM</name>
<dbReference type="Pfam" id="PF02518">
    <property type="entry name" value="HATPase_c"/>
    <property type="match status" value="1"/>
</dbReference>
<dbReference type="InterPro" id="IPR036097">
    <property type="entry name" value="HisK_dim/P_sf"/>
</dbReference>
<dbReference type="InterPro" id="IPR005467">
    <property type="entry name" value="His_kinase_dom"/>
</dbReference>
<feature type="domain" description="Histidine kinase" evidence="12">
    <location>
        <begin position="256"/>
        <end position="475"/>
    </location>
</feature>
<keyword evidence="5" id="KW-0808">Transferase</keyword>
<evidence type="ECO:0000256" key="1">
    <source>
        <dbReference type="ARBA" id="ARBA00000085"/>
    </source>
</evidence>
<dbReference type="CDD" id="cd06225">
    <property type="entry name" value="HAMP"/>
    <property type="match status" value="1"/>
</dbReference>
<dbReference type="GO" id="GO:0016301">
    <property type="term" value="F:kinase activity"/>
    <property type="evidence" value="ECO:0007669"/>
    <property type="project" value="UniProtKB-KW"/>
</dbReference>
<evidence type="ECO:0000256" key="2">
    <source>
        <dbReference type="ARBA" id="ARBA00004141"/>
    </source>
</evidence>
<dbReference type="Gene3D" id="6.10.340.10">
    <property type="match status" value="1"/>
</dbReference>
<dbReference type="EC" id="2.7.13.3" evidence="3"/>
<comment type="catalytic activity">
    <reaction evidence="1">
        <text>ATP + protein L-histidine = ADP + protein N-phospho-L-histidine.</text>
        <dbReference type="EC" id="2.7.13.3"/>
    </reaction>
</comment>
<dbReference type="PROSITE" id="PS50109">
    <property type="entry name" value="HIS_KIN"/>
    <property type="match status" value="1"/>
</dbReference>
<proteinExistence type="predicted"/>
<evidence type="ECO:0000256" key="6">
    <source>
        <dbReference type="ARBA" id="ARBA00022692"/>
    </source>
</evidence>
<feature type="transmembrane region" description="Helical" evidence="11">
    <location>
        <begin position="12"/>
        <end position="37"/>
    </location>
</feature>
<dbReference type="RefSeq" id="WP_185624308.1">
    <property type="nucleotide sequence ID" value="NZ_JABGBW010000004.1"/>
</dbReference>
<keyword evidence="10 11" id="KW-0472">Membrane</keyword>
<evidence type="ECO:0000256" key="9">
    <source>
        <dbReference type="ARBA" id="ARBA00023012"/>
    </source>
</evidence>
<dbReference type="Pfam" id="PF00512">
    <property type="entry name" value="HisKA"/>
    <property type="match status" value="1"/>
</dbReference>
<sequence length="484" mass="55392">MKNSSLVTGFRLTFVWIVIASITATVITYGLAAFIYIKSQYNSVYPANYYEKQIPGIDTYIRGKNIELLSNSKEEGLRNAISGDGIIYQVLDSSGKILYGTNKKRIFTAKKELINRINTTFMNQGNFIHVVPIIHDGNIVGAVTLSYQLRISYTKNNGFLMIAVIIIALFSPFFYVIGFTLLFSRMFVKTINVPLQLLMEASQKIKEKDLDFEIDYQSENELGRLCNAFSEMKEELKCSLFTQWKLEQERIEMIEALVHDLKTPLSIIKGYSEALMDSNNLDEKKLYMYLNIIIKNVEKSSNLVQQMQYTSDLENRDLQLQLKQVNLLDFLERKVRHYQLQAEERAINLVLKTHGDLGMLFLIDEDKLERILDNIISNSLEHTHINGRIEIFVKADNENVSYEICDSGKGFNLIDLDRAFDKFYRGDKSRKSKGGHSGLGLYIVKQLVEQLQGTIKIKNGSHGGACVIFTHPNYRIDNDLEKGS</sequence>
<dbReference type="Proteomes" id="UP000713904">
    <property type="component" value="Unassembled WGS sequence"/>
</dbReference>
<dbReference type="InterPro" id="IPR003660">
    <property type="entry name" value="HAMP_dom"/>
</dbReference>
<dbReference type="InterPro" id="IPR050398">
    <property type="entry name" value="HssS/ArlS-like"/>
</dbReference>
<evidence type="ECO:0000256" key="10">
    <source>
        <dbReference type="ARBA" id="ARBA00023136"/>
    </source>
</evidence>
<feature type="domain" description="HAMP" evidence="13">
    <location>
        <begin position="189"/>
        <end position="241"/>
    </location>
</feature>
<dbReference type="InterPro" id="IPR003594">
    <property type="entry name" value="HATPase_dom"/>
</dbReference>
<dbReference type="Gene3D" id="1.10.287.130">
    <property type="match status" value="1"/>
</dbReference>
<dbReference type="SMART" id="SM00304">
    <property type="entry name" value="HAMP"/>
    <property type="match status" value="1"/>
</dbReference>
<keyword evidence="7 14" id="KW-0418">Kinase</keyword>
<evidence type="ECO:0000256" key="11">
    <source>
        <dbReference type="SAM" id="Phobius"/>
    </source>
</evidence>
<dbReference type="PRINTS" id="PR00344">
    <property type="entry name" value="BCTRLSENSOR"/>
</dbReference>
<dbReference type="InterPro" id="IPR003661">
    <property type="entry name" value="HisK_dim/P_dom"/>
</dbReference>
<keyword evidence="4" id="KW-0597">Phosphoprotein</keyword>
<comment type="caution">
    <text evidence="14">The sequence shown here is derived from an EMBL/GenBank/DDBJ whole genome shotgun (WGS) entry which is preliminary data.</text>
</comment>
<dbReference type="InterPro" id="IPR036890">
    <property type="entry name" value="HATPase_C_sf"/>
</dbReference>
<evidence type="ECO:0000259" key="12">
    <source>
        <dbReference type="PROSITE" id="PS50109"/>
    </source>
</evidence>
<evidence type="ECO:0000313" key="14">
    <source>
        <dbReference type="EMBL" id="MBC2576280.1"/>
    </source>
</evidence>
<protein>
    <recommendedName>
        <fullName evidence="3">histidine kinase</fullName>
        <ecNumber evidence="3">2.7.13.3</ecNumber>
    </recommendedName>
</protein>
<dbReference type="SUPFAM" id="SSF55874">
    <property type="entry name" value="ATPase domain of HSP90 chaperone/DNA topoisomerase II/histidine kinase"/>
    <property type="match status" value="1"/>
</dbReference>
<evidence type="ECO:0000256" key="5">
    <source>
        <dbReference type="ARBA" id="ARBA00022679"/>
    </source>
</evidence>
<gene>
    <name evidence="14" type="ORF">HLB29_06235</name>
</gene>
<evidence type="ECO:0000256" key="7">
    <source>
        <dbReference type="ARBA" id="ARBA00022777"/>
    </source>
</evidence>
<dbReference type="PANTHER" id="PTHR45528">
    <property type="entry name" value="SENSOR HISTIDINE KINASE CPXA"/>
    <property type="match status" value="1"/>
</dbReference>
<evidence type="ECO:0000313" key="15">
    <source>
        <dbReference type="Proteomes" id="UP000713904"/>
    </source>
</evidence>
<dbReference type="Pfam" id="PF00672">
    <property type="entry name" value="HAMP"/>
    <property type="match status" value="1"/>
</dbReference>
<dbReference type="InterPro" id="IPR004358">
    <property type="entry name" value="Sig_transdc_His_kin-like_C"/>
</dbReference>
<dbReference type="PROSITE" id="PS50885">
    <property type="entry name" value="HAMP"/>
    <property type="match status" value="1"/>
</dbReference>
<dbReference type="SUPFAM" id="SSF158472">
    <property type="entry name" value="HAMP domain-like"/>
    <property type="match status" value="1"/>
</dbReference>
<dbReference type="CDD" id="cd00082">
    <property type="entry name" value="HisKA"/>
    <property type="match status" value="1"/>
</dbReference>
<keyword evidence="9" id="KW-0902">Two-component regulatory system</keyword>
<evidence type="ECO:0000256" key="8">
    <source>
        <dbReference type="ARBA" id="ARBA00022989"/>
    </source>
</evidence>
<reference evidence="14 15" key="1">
    <citation type="submission" date="2020-05" db="EMBL/GenBank/DDBJ databases">
        <title>Draft genome of xy-202 and genomic insight in genome of the genus Peptostreptococcus.</title>
        <authorList>
            <person name="Zhang Z."/>
        </authorList>
    </citation>
    <scope>NUCLEOTIDE SEQUENCE [LARGE SCALE GENOMIC DNA]</scope>
    <source>
        <strain evidence="14 15">DSM 27025</strain>
    </source>
</reference>